<accession>A0AAE1N071</accession>
<dbReference type="InterPro" id="IPR040300">
    <property type="entry name" value="At3g49055-like"/>
</dbReference>
<evidence type="ECO:0000313" key="3">
    <source>
        <dbReference type="EMBL" id="KAK4280345.1"/>
    </source>
</evidence>
<comment type="caution">
    <text evidence="3">The sequence shown here is derived from an EMBL/GenBank/DDBJ whole genome shotgun (WGS) entry which is preliminary data.</text>
</comment>
<gene>
    <name evidence="3" type="ORF">QN277_011979</name>
</gene>
<name>A0AAE1N071_9FABA</name>
<dbReference type="Proteomes" id="UP001293593">
    <property type="component" value="Unassembled WGS sequence"/>
</dbReference>
<protein>
    <submittedName>
        <fullName evidence="3">Uncharacterized protein</fullName>
    </submittedName>
</protein>
<reference evidence="3" key="1">
    <citation type="submission" date="2023-10" db="EMBL/GenBank/DDBJ databases">
        <title>Chromosome-level genome of the transformable northern wattle, Acacia crassicarpa.</title>
        <authorList>
            <person name="Massaro I."/>
            <person name="Sinha N.R."/>
            <person name="Poethig S."/>
            <person name="Leichty A.R."/>
        </authorList>
    </citation>
    <scope>NUCLEOTIDE SEQUENCE</scope>
    <source>
        <strain evidence="3">Acra3RX</strain>
        <tissue evidence="3">Leaf</tissue>
    </source>
</reference>
<feature type="region of interest" description="Disordered" evidence="2">
    <location>
        <begin position="285"/>
        <end position="313"/>
    </location>
</feature>
<feature type="coiled-coil region" evidence="1">
    <location>
        <begin position="464"/>
        <end position="498"/>
    </location>
</feature>
<feature type="compositionally biased region" description="Polar residues" evidence="2">
    <location>
        <begin position="285"/>
        <end position="307"/>
    </location>
</feature>
<dbReference type="PANTHER" id="PTHR34937:SF2">
    <property type="entry name" value="OS08G0559800 PROTEIN"/>
    <property type="match status" value="1"/>
</dbReference>
<feature type="coiled-coil region" evidence="1">
    <location>
        <begin position="320"/>
        <end position="410"/>
    </location>
</feature>
<sequence length="536" mass="61259">MEEPSSSTTSSPASSRINIHPSADTAEISHNVLRSDLESLRHVYGSLQSKHAEAEENLALLQQRMDECADHNARLSREMAQTISERDSFRDQVRFLETNLTEKEELSKKLDVEVGEKERLKKEMEDFKERVQKLESERESINSLMVESLESLNSTRDCLSRVLEGLEEEIYETSVKENEGIGVKSGLGEKSRALSEEVRMVSRLASEVETRIDKYKDSRKKEKRELENSLTSLTEENRDVNKLLRIAILEKESVEKKLKGRVPLLPFGLQKVGFGFMMGANTNEPTPEGTGINTGTKSTGVNTGTKSDSSECEEEIVSLASTVERIMKNLRREITQLRKSLEESRSDTERLQCFTEKQGKEIAENKLYIKELEDRERVLTQNVEELLTEIKETEEEVDRWKNACELEVEAGKNEIDERDKVVDALKQELQRTKTALDISNGKLRLKEELASTAMAAQAAAERSLQLADNRAVELRLRIEELTRHIEEAEKRERSSRKTRRICWPWDVFKFISGSNTSNTRVGTVKRMLPEMQALMN</sequence>
<feature type="compositionally biased region" description="Low complexity" evidence="2">
    <location>
        <begin position="1"/>
        <end position="15"/>
    </location>
</feature>
<evidence type="ECO:0000313" key="4">
    <source>
        <dbReference type="Proteomes" id="UP001293593"/>
    </source>
</evidence>
<dbReference type="PANTHER" id="PTHR34937">
    <property type="entry name" value="OS08G0559800 PROTEIN"/>
    <property type="match status" value="1"/>
</dbReference>
<evidence type="ECO:0000256" key="2">
    <source>
        <dbReference type="SAM" id="MobiDB-lite"/>
    </source>
</evidence>
<feature type="region of interest" description="Disordered" evidence="2">
    <location>
        <begin position="1"/>
        <end position="25"/>
    </location>
</feature>
<keyword evidence="4" id="KW-1185">Reference proteome</keyword>
<dbReference type="AlphaFoldDB" id="A0AAE1N071"/>
<evidence type="ECO:0000256" key="1">
    <source>
        <dbReference type="SAM" id="Coils"/>
    </source>
</evidence>
<dbReference type="EMBL" id="JAWXYG010000002">
    <property type="protein sequence ID" value="KAK4280345.1"/>
    <property type="molecule type" value="Genomic_DNA"/>
</dbReference>
<keyword evidence="1" id="KW-0175">Coiled coil</keyword>
<feature type="coiled-coil region" evidence="1">
    <location>
        <begin position="205"/>
        <end position="243"/>
    </location>
</feature>
<organism evidence="3 4">
    <name type="scientific">Acacia crassicarpa</name>
    <name type="common">northern wattle</name>
    <dbReference type="NCBI Taxonomy" id="499986"/>
    <lineage>
        <taxon>Eukaryota</taxon>
        <taxon>Viridiplantae</taxon>
        <taxon>Streptophyta</taxon>
        <taxon>Embryophyta</taxon>
        <taxon>Tracheophyta</taxon>
        <taxon>Spermatophyta</taxon>
        <taxon>Magnoliopsida</taxon>
        <taxon>eudicotyledons</taxon>
        <taxon>Gunneridae</taxon>
        <taxon>Pentapetalae</taxon>
        <taxon>rosids</taxon>
        <taxon>fabids</taxon>
        <taxon>Fabales</taxon>
        <taxon>Fabaceae</taxon>
        <taxon>Caesalpinioideae</taxon>
        <taxon>mimosoid clade</taxon>
        <taxon>Acacieae</taxon>
        <taxon>Acacia</taxon>
    </lineage>
</organism>
<proteinExistence type="predicted"/>
<feature type="coiled-coil region" evidence="1">
    <location>
        <begin position="37"/>
        <end position="169"/>
    </location>
</feature>